<proteinExistence type="predicted"/>
<feature type="transmembrane region" description="Helical" evidence="2">
    <location>
        <begin position="33"/>
        <end position="52"/>
    </location>
</feature>
<keyword evidence="2" id="KW-0472">Membrane</keyword>
<evidence type="ECO:0000256" key="2">
    <source>
        <dbReference type="SAM" id="Phobius"/>
    </source>
</evidence>
<keyword evidence="2" id="KW-1133">Transmembrane helix</keyword>
<dbReference type="OrthoDB" id="4338087at2"/>
<gene>
    <name evidence="4" type="ORF">D7318_17610</name>
    <name evidence="3" type="ORF">D7319_17310</name>
</gene>
<name>A0A3A9WJB7_9ACTN</name>
<dbReference type="Proteomes" id="UP000275024">
    <property type="component" value="Unassembled WGS sequence"/>
</dbReference>
<accession>A0A3A9WJB7</accession>
<feature type="region of interest" description="Disordered" evidence="1">
    <location>
        <begin position="66"/>
        <end position="87"/>
    </location>
</feature>
<evidence type="ECO:0000313" key="6">
    <source>
        <dbReference type="Proteomes" id="UP000275024"/>
    </source>
</evidence>
<comment type="caution">
    <text evidence="3">The sequence shown here is derived from an EMBL/GenBank/DDBJ whole genome shotgun (WGS) entry which is preliminary data.</text>
</comment>
<protein>
    <submittedName>
        <fullName evidence="3">Uncharacterized protein</fullName>
    </submittedName>
</protein>
<evidence type="ECO:0000313" key="4">
    <source>
        <dbReference type="EMBL" id="RKN20710.1"/>
    </source>
</evidence>
<sequence length="87" mass="8820">MPHPTPVQIAYGSATVISITLVSLFVVDEPSVPATAAIAVVALLIGAFTALAPWRRPAARRPAVAVTASATRAEPAPAAAPRPSVRA</sequence>
<dbReference type="Proteomes" id="UP000268652">
    <property type="component" value="Unassembled WGS sequence"/>
</dbReference>
<dbReference type="EMBL" id="RBDY01000012">
    <property type="protein sequence ID" value="RKN20710.1"/>
    <property type="molecule type" value="Genomic_DNA"/>
</dbReference>
<dbReference type="AlphaFoldDB" id="A0A3A9WJB7"/>
<organism evidence="3 6">
    <name type="scientific">Streptomyces radicis</name>
    <dbReference type="NCBI Taxonomy" id="1750517"/>
    <lineage>
        <taxon>Bacteria</taxon>
        <taxon>Bacillati</taxon>
        <taxon>Actinomycetota</taxon>
        <taxon>Actinomycetes</taxon>
        <taxon>Kitasatosporales</taxon>
        <taxon>Streptomycetaceae</taxon>
        <taxon>Streptomyces</taxon>
    </lineage>
</organism>
<keyword evidence="5" id="KW-1185">Reference proteome</keyword>
<reference evidence="5 6" key="1">
    <citation type="submission" date="2018-09" db="EMBL/GenBank/DDBJ databases">
        <title>Streptomyces sp. nov. DS1-2, an endophytic actinomycete isolated from roots of Dendrobium scabrilingue.</title>
        <authorList>
            <person name="Kuncharoen N."/>
            <person name="Kudo T."/>
            <person name="Ohkuma M."/>
            <person name="Yuki M."/>
            <person name="Tanasupawat S."/>
        </authorList>
    </citation>
    <scope>NUCLEOTIDE SEQUENCE [LARGE SCALE GENOMIC DNA]</scope>
    <source>
        <strain evidence="3 6">AZ1-7</strain>
        <strain evidence="4 5">DS1-2</strain>
    </source>
</reference>
<feature type="transmembrane region" description="Helical" evidence="2">
    <location>
        <begin position="9"/>
        <end position="27"/>
    </location>
</feature>
<evidence type="ECO:0000256" key="1">
    <source>
        <dbReference type="SAM" id="MobiDB-lite"/>
    </source>
</evidence>
<dbReference type="EMBL" id="RBDX01000013">
    <property type="protein sequence ID" value="RKN07836.1"/>
    <property type="molecule type" value="Genomic_DNA"/>
</dbReference>
<evidence type="ECO:0000313" key="5">
    <source>
        <dbReference type="Proteomes" id="UP000268652"/>
    </source>
</evidence>
<dbReference type="RefSeq" id="WP_120698063.1">
    <property type="nucleotide sequence ID" value="NZ_RBDX01000013.1"/>
</dbReference>
<keyword evidence="2" id="KW-0812">Transmembrane</keyword>
<evidence type="ECO:0000313" key="3">
    <source>
        <dbReference type="EMBL" id="RKN07836.1"/>
    </source>
</evidence>